<evidence type="ECO:0000313" key="3">
    <source>
        <dbReference type="Proteomes" id="UP000738349"/>
    </source>
</evidence>
<dbReference type="PANTHER" id="PTHR10622:SF10">
    <property type="entry name" value="HET DOMAIN-CONTAINING PROTEIN"/>
    <property type="match status" value="1"/>
</dbReference>
<reference evidence="2" key="1">
    <citation type="journal article" date="2021" name="Nat. Commun.">
        <title>Genetic determinants of endophytism in the Arabidopsis root mycobiome.</title>
        <authorList>
            <person name="Mesny F."/>
            <person name="Miyauchi S."/>
            <person name="Thiergart T."/>
            <person name="Pickel B."/>
            <person name="Atanasova L."/>
            <person name="Karlsson M."/>
            <person name="Huettel B."/>
            <person name="Barry K.W."/>
            <person name="Haridas S."/>
            <person name="Chen C."/>
            <person name="Bauer D."/>
            <person name="Andreopoulos W."/>
            <person name="Pangilinan J."/>
            <person name="LaButti K."/>
            <person name="Riley R."/>
            <person name="Lipzen A."/>
            <person name="Clum A."/>
            <person name="Drula E."/>
            <person name="Henrissat B."/>
            <person name="Kohler A."/>
            <person name="Grigoriev I.V."/>
            <person name="Martin F.M."/>
            <person name="Hacquard S."/>
        </authorList>
    </citation>
    <scope>NUCLEOTIDE SEQUENCE</scope>
    <source>
        <strain evidence="2">MPI-CAGE-AT-0147</strain>
    </source>
</reference>
<keyword evidence="3" id="KW-1185">Reference proteome</keyword>
<dbReference type="InterPro" id="IPR010730">
    <property type="entry name" value="HET"/>
</dbReference>
<evidence type="ECO:0000313" key="2">
    <source>
        <dbReference type="EMBL" id="KAH7120574.1"/>
    </source>
</evidence>
<organism evidence="2 3">
    <name type="scientific">Dactylonectria macrodidyma</name>
    <dbReference type="NCBI Taxonomy" id="307937"/>
    <lineage>
        <taxon>Eukaryota</taxon>
        <taxon>Fungi</taxon>
        <taxon>Dikarya</taxon>
        <taxon>Ascomycota</taxon>
        <taxon>Pezizomycotina</taxon>
        <taxon>Sordariomycetes</taxon>
        <taxon>Hypocreomycetidae</taxon>
        <taxon>Hypocreales</taxon>
        <taxon>Nectriaceae</taxon>
        <taxon>Dactylonectria</taxon>
    </lineage>
</organism>
<comment type="caution">
    <text evidence="2">The sequence shown here is derived from an EMBL/GenBank/DDBJ whole genome shotgun (WGS) entry which is preliminary data.</text>
</comment>
<feature type="domain" description="Heterokaryon incompatibility" evidence="1">
    <location>
        <begin position="21"/>
        <end position="111"/>
    </location>
</feature>
<sequence>MRLINTRTYEITEFLGRIPQYAILSHTWGSDELSLQEWQRMNTSDLFNCPKSGCKKVLQACALARLDWLDFIWVDTVCIDKTSSAELSEAINSMFSWYQMSKICYAYLADVEPISNHGLPKTSIRESRWFTRGWTLQELLAPRLLVMLAQDWSKLGYLDTISDLVSDITGIPEDALLNFQPSGSTSVGQRLSWVSNRITTRLEDIAYCMLGILDVNLTLLYGEGKKAFLRLQEELIKVSDDHTLFVWSYMPEIHSGFFPAARREQLRALHSREAEYLIRQEARGATNNYPIERVAHLVLNDHWNNESRAPVSMLSSDPVAFYDCGSYSRSQHAQFNSFTPYETNNLGLSIRLPVFETFESGRLVLIALGCERRHLESEVVCLVLERVRPGYHVFRRPNYPHHPTLLSGMARPAWHYKFKKIQVLRSVNMVLYADTSEAWRRLLIVFPLGMNGNIKVASHDPHGGWSSGGLLFRHPGECSILTANYLRFEGPEGKMTIYVGLEFLSTGGVQWYCEIDPEPESSTFHLWERGLHREELLSEDDWLEMRRHQVGGGKISSYFITVAFGDDIVVGPHEPAQVMQVFFHPNDALLEEADIDL</sequence>
<name>A0A9P9IIA8_9HYPO</name>
<gene>
    <name evidence="2" type="ORF">EDB81DRAFT_914242</name>
</gene>
<dbReference type="EMBL" id="JAGMUV010000025">
    <property type="protein sequence ID" value="KAH7120574.1"/>
    <property type="molecule type" value="Genomic_DNA"/>
</dbReference>
<dbReference type="AlphaFoldDB" id="A0A9P9IIA8"/>
<accession>A0A9P9IIA8</accession>
<evidence type="ECO:0000259" key="1">
    <source>
        <dbReference type="Pfam" id="PF06985"/>
    </source>
</evidence>
<dbReference type="Pfam" id="PF06985">
    <property type="entry name" value="HET"/>
    <property type="match status" value="1"/>
</dbReference>
<proteinExistence type="predicted"/>
<dbReference type="PANTHER" id="PTHR10622">
    <property type="entry name" value="HET DOMAIN-CONTAINING PROTEIN"/>
    <property type="match status" value="1"/>
</dbReference>
<dbReference type="OrthoDB" id="194358at2759"/>
<dbReference type="Proteomes" id="UP000738349">
    <property type="component" value="Unassembled WGS sequence"/>
</dbReference>
<protein>
    <submittedName>
        <fullName evidence="2">Heterokaryon incompatibility protein-domain-containing protein</fullName>
    </submittedName>
</protein>